<proteinExistence type="predicted"/>
<dbReference type="EMBL" id="JAGYWB010000005">
    <property type="protein sequence ID" value="KAI0523240.1"/>
    <property type="molecule type" value="Genomic_DNA"/>
</dbReference>
<organism evidence="1 2">
    <name type="scientific">Dendrobium nobile</name>
    <name type="common">Orchid</name>
    <dbReference type="NCBI Taxonomy" id="94219"/>
    <lineage>
        <taxon>Eukaryota</taxon>
        <taxon>Viridiplantae</taxon>
        <taxon>Streptophyta</taxon>
        <taxon>Embryophyta</taxon>
        <taxon>Tracheophyta</taxon>
        <taxon>Spermatophyta</taxon>
        <taxon>Magnoliopsida</taxon>
        <taxon>Liliopsida</taxon>
        <taxon>Asparagales</taxon>
        <taxon>Orchidaceae</taxon>
        <taxon>Epidendroideae</taxon>
        <taxon>Malaxideae</taxon>
        <taxon>Dendrobiinae</taxon>
        <taxon>Dendrobium</taxon>
    </lineage>
</organism>
<evidence type="ECO:0000313" key="1">
    <source>
        <dbReference type="EMBL" id="KAI0523240.1"/>
    </source>
</evidence>
<evidence type="ECO:0000313" key="2">
    <source>
        <dbReference type="Proteomes" id="UP000829196"/>
    </source>
</evidence>
<sequence>MLLCTSVKSVLTANLYKIFCIICLYYQNKIFYMVGVLCTIVLCAESERVWRRIQASSAEGFCVSSSDPVWAKPALLIKKNTVYIHQANIISHALSCSMLSVDFYL</sequence>
<dbReference type="Proteomes" id="UP000829196">
    <property type="component" value="Unassembled WGS sequence"/>
</dbReference>
<dbReference type="AlphaFoldDB" id="A0A8T3BW78"/>
<gene>
    <name evidence="1" type="ORF">KFK09_005634</name>
</gene>
<reference evidence="1" key="1">
    <citation type="journal article" date="2022" name="Front. Genet.">
        <title>Chromosome-Scale Assembly of the Dendrobium nobile Genome Provides Insights Into the Molecular Mechanism of the Biosynthesis of the Medicinal Active Ingredient of Dendrobium.</title>
        <authorList>
            <person name="Xu Q."/>
            <person name="Niu S.-C."/>
            <person name="Li K.-L."/>
            <person name="Zheng P.-J."/>
            <person name="Zhang X.-J."/>
            <person name="Jia Y."/>
            <person name="Liu Y."/>
            <person name="Niu Y.-X."/>
            <person name="Yu L.-H."/>
            <person name="Chen D.-F."/>
            <person name="Zhang G.-Q."/>
        </authorList>
    </citation>
    <scope>NUCLEOTIDE SEQUENCE</scope>
    <source>
        <tissue evidence="1">Leaf</tissue>
    </source>
</reference>
<keyword evidence="2" id="KW-1185">Reference proteome</keyword>
<name>A0A8T3BW78_DENNO</name>
<accession>A0A8T3BW78</accession>
<comment type="caution">
    <text evidence="1">The sequence shown here is derived from an EMBL/GenBank/DDBJ whole genome shotgun (WGS) entry which is preliminary data.</text>
</comment>
<protein>
    <submittedName>
        <fullName evidence="1">Uncharacterized protein</fullName>
    </submittedName>
</protein>